<evidence type="ECO:0000313" key="2">
    <source>
        <dbReference type="EMBL" id="MFC3763696.1"/>
    </source>
</evidence>
<dbReference type="InterPro" id="IPR000073">
    <property type="entry name" value="AB_hydrolase_1"/>
</dbReference>
<sequence length="295" mass="32183">MTTPFQFFHGDTPLAVHVHRDVDNLTERQPAVIVTGSWLTVKEQMADLYAARLADRGYTVFTFDFAGFGASGGTPRHAELPARKIEDIIAAARTVSTLSYVRPGAVAYLAVCASAQYALRAIARGAPIASFASVAGWYHDAESVAPFYGGEQGVAMRLARAAEAFEHFQRTGEVRTVPAYENGNDRAGMSFELPYYAEPGRGAVPTWANEMAEFSWAYWLTFDGLSAAAEVSVPTLFVHSEDAVLPDNLRRVASTLAGPSEVVWAEGTQIDFYDQEQQVAMSVDAADQHFRRTLS</sequence>
<accession>A0ABV7YEN2</accession>
<proteinExistence type="predicted"/>
<dbReference type="PANTHER" id="PTHR47751">
    <property type="entry name" value="SUPERFAMILY HYDROLASE, PUTATIVE (AFU_ORTHOLOGUE AFUA_2G16580)-RELATED"/>
    <property type="match status" value="1"/>
</dbReference>
<dbReference type="InterPro" id="IPR029058">
    <property type="entry name" value="AB_hydrolase_fold"/>
</dbReference>
<reference evidence="3" key="1">
    <citation type="journal article" date="2019" name="Int. J. Syst. Evol. Microbiol.">
        <title>The Global Catalogue of Microorganisms (GCM) 10K type strain sequencing project: providing services to taxonomists for standard genome sequencing and annotation.</title>
        <authorList>
            <consortium name="The Broad Institute Genomics Platform"/>
            <consortium name="The Broad Institute Genome Sequencing Center for Infectious Disease"/>
            <person name="Wu L."/>
            <person name="Ma J."/>
        </authorList>
    </citation>
    <scope>NUCLEOTIDE SEQUENCE [LARGE SCALE GENOMIC DNA]</scope>
    <source>
        <strain evidence="3">CGMCC 4.7241</strain>
    </source>
</reference>
<keyword evidence="3" id="KW-1185">Reference proteome</keyword>
<dbReference type="PANTHER" id="PTHR47751:SF1">
    <property type="entry name" value="SUPERFAMILY HYDROLASE, PUTATIVE (AFU_ORTHOLOGUE AFUA_2G16580)-RELATED"/>
    <property type="match status" value="1"/>
</dbReference>
<keyword evidence="2" id="KW-0378">Hydrolase</keyword>
<dbReference type="Pfam" id="PF12697">
    <property type="entry name" value="Abhydrolase_6"/>
    <property type="match status" value="1"/>
</dbReference>
<protein>
    <submittedName>
        <fullName evidence="2">Alpha/beta hydrolase</fullName>
    </submittedName>
</protein>
<dbReference type="Gene3D" id="1.10.10.800">
    <property type="match status" value="1"/>
</dbReference>
<dbReference type="Proteomes" id="UP001595699">
    <property type="component" value="Unassembled WGS sequence"/>
</dbReference>
<dbReference type="RefSeq" id="WP_205118571.1">
    <property type="nucleotide sequence ID" value="NZ_JAFBCM010000001.1"/>
</dbReference>
<evidence type="ECO:0000259" key="1">
    <source>
        <dbReference type="Pfam" id="PF12697"/>
    </source>
</evidence>
<dbReference type="SUPFAM" id="SSF53474">
    <property type="entry name" value="alpha/beta-Hydrolases"/>
    <property type="match status" value="1"/>
</dbReference>
<organism evidence="2 3">
    <name type="scientific">Tenggerimyces flavus</name>
    <dbReference type="NCBI Taxonomy" id="1708749"/>
    <lineage>
        <taxon>Bacteria</taxon>
        <taxon>Bacillati</taxon>
        <taxon>Actinomycetota</taxon>
        <taxon>Actinomycetes</taxon>
        <taxon>Propionibacteriales</taxon>
        <taxon>Nocardioidaceae</taxon>
        <taxon>Tenggerimyces</taxon>
    </lineage>
</organism>
<dbReference type="InterPro" id="IPR051411">
    <property type="entry name" value="Polyketide_trans_af380"/>
</dbReference>
<name>A0ABV7YEN2_9ACTN</name>
<evidence type="ECO:0000313" key="3">
    <source>
        <dbReference type="Proteomes" id="UP001595699"/>
    </source>
</evidence>
<feature type="domain" description="AB hydrolase-1" evidence="1">
    <location>
        <begin position="34"/>
        <end position="271"/>
    </location>
</feature>
<dbReference type="GO" id="GO:0016787">
    <property type="term" value="F:hydrolase activity"/>
    <property type="evidence" value="ECO:0007669"/>
    <property type="project" value="UniProtKB-KW"/>
</dbReference>
<dbReference type="Gene3D" id="3.40.50.1820">
    <property type="entry name" value="alpha/beta hydrolase"/>
    <property type="match status" value="1"/>
</dbReference>
<dbReference type="EMBL" id="JBHRZH010000020">
    <property type="protein sequence ID" value="MFC3763696.1"/>
    <property type="molecule type" value="Genomic_DNA"/>
</dbReference>
<comment type="caution">
    <text evidence="2">The sequence shown here is derived from an EMBL/GenBank/DDBJ whole genome shotgun (WGS) entry which is preliminary data.</text>
</comment>
<gene>
    <name evidence="2" type="ORF">ACFOUW_22855</name>
</gene>